<name>A0A6J2TPI5_DROLE</name>
<feature type="region of interest" description="Disordered" evidence="2">
    <location>
        <begin position="462"/>
        <end position="530"/>
    </location>
</feature>
<gene>
    <name evidence="7" type="primary">LOC115626673</name>
</gene>
<protein>
    <submittedName>
        <fullName evidence="7">Interference hedgehog</fullName>
    </submittedName>
</protein>
<keyword evidence="6" id="KW-1185">Reference proteome</keyword>
<dbReference type="Proteomes" id="UP000504634">
    <property type="component" value="Unplaced"/>
</dbReference>
<evidence type="ECO:0000256" key="1">
    <source>
        <dbReference type="ARBA" id="ARBA00022737"/>
    </source>
</evidence>
<feature type="domain" description="Fibronectin type-III" evidence="5">
    <location>
        <begin position="35"/>
        <end position="162"/>
    </location>
</feature>
<dbReference type="SMART" id="SM00060">
    <property type="entry name" value="FN3"/>
    <property type="match status" value="2"/>
</dbReference>
<dbReference type="SUPFAM" id="SSF49265">
    <property type="entry name" value="Fibronectin type III"/>
    <property type="match status" value="1"/>
</dbReference>
<keyword evidence="1" id="KW-0677">Repeat</keyword>
<dbReference type="InterPro" id="IPR003961">
    <property type="entry name" value="FN3_dom"/>
</dbReference>
<proteinExistence type="predicted"/>
<dbReference type="PANTHER" id="PTHR13817:SF172">
    <property type="entry name" value="IG-LIKE DOMAIN-CONTAINING PROTEIN"/>
    <property type="match status" value="1"/>
</dbReference>
<evidence type="ECO:0000313" key="7">
    <source>
        <dbReference type="RefSeq" id="XP_030377959.1"/>
    </source>
</evidence>
<keyword evidence="3" id="KW-0812">Transmembrane</keyword>
<feature type="compositionally biased region" description="Polar residues" evidence="2">
    <location>
        <begin position="84"/>
        <end position="94"/>
    </location>
</feature>
<keyword evidence="3" id="KW-1133">Transmembrane helix</keyword>
<dbReference type="RefSeq" id="XP_030377959.1">
    <property type="nucleotide sequence ID" value="XM_030522099.1"/>
</dbReference>
<feature type="compositionally biased region" description="Low complexity" evidence="2">
    <location>
        <begin position="497"/>
        <end position="521"/>
    </location>
</feature>
<dbReference type="InterPro" id="IPR036116">
    <property type="entry name" value="FN3_sf"/>
</dbReference>
<dbReference type="GO" id="GO:0045214">
    <property type="term" value="P:sarcomere organization"/>
    <property type="evidence" value="ECO:0007669"/>
    <property type="project" value="TreeGrafter"/>
</dbReference>
<keyword evidence="4" id="KW-0732">Signal</keyword>
<dbReference type="CDD" id="cd00063">
    <property type="entry name" value="FN3"/>
    <property type="match status" value="2"/>
</dbReference>
<feature type="signal peptide" evidence="4">
    <location>
        <begin position="1"/>
        <end position="21"/>
    </location>
</feature>
<dbReference type="GO" id="GO:0031430">
    <property type="term" value="C:M band"/>
    <property type="evidence" value="ECO:0007669"/>
    <property type="project" value="TreeGrafter"/>
</dbReference>
<dbReference type="PROSITE" id="PS50853">
    <property type="entry name" value="FN3"/>
    <property type="match status" value="2"/>
</dbReference>
<evidence type="ECO:0000256" key="2">
    <source>
        <dbReference type="SAM" id="MobiDB-lite"/>
    </source>
</evidence>
<accession>A0A6J2TPI5</accession>
<dbReference type="OrthoDB" id="9998697at2759"/>
<dbReference type="InterPro" id="IPR050964">
    <property type="entry name" value="Striated_Muscle_Regulatory"/>
</dbReference>
<reference evidence="7" key="1">
    <citation type="submission" date="2025-08" db="UniProtKB">
        <authorList>
            <consortium name="RefSeq"/>
        </authorList>
    </citation>
    <scope>IDENTIFICATION</scope>
    <source>
        <strain evidence="7">11010-0011.00</strain>
        <tissue evidence="7">Whole body</tissue>
    </source>
</reference>
<dbReference type="Gene3D" id="2.60.40.10">
    <property type="entry name" value="Immunoglobulins"/>
    <property type="match status" value="2"/>
</dbReference>
<feature type="region of interest" description="Disordered" evidence="2">
    <location>
        <begin position="417"/>
        <end position="447"/>
    </location>
</feature>
<dbReference type="AlphaFoldDB" id="A0A6J2TPI5"/>
<feature type="compositionally biased region" description="Basic and acidic residues" evidence="2">
    <location>
        <begin position="96"/>
        <end position="114"/>
    </location>
</feature>
<evidence type="ECO:0000259" key="5">
    <source>
        <dbReference type="PROSITE" id="PS50853"/>
    </source>
</evidence>
<sequence length="587" mass="64529">MAHRQLTLLLTLALALSIVSSNSRYSSSSSTNMVPPSRPNVTRLSDDAVMLRWNVPKNDGLPIQFFKVQYRMLGDSARKIPRDSWQTTNENISYGKQRDRDRDRDRDHHNHEVGVKNFTSSVSGLQPDRIYRFRIIAVYSNNDNKEGPTSPKFFLQRGAAKSNLPVPELRDVEPYSESAVMLHWTLGTVTPEHHSIDGYYAHYRLAASAGEYLKATVDGGHARKFKIDTLEPGTAYEFKLQSFNAHSASEFSVIKQGRTKKATGSHAVPTAPAIVSTTKSNQEQNSIYPVIAGAVGGGILLLIATVVACLCVRRRKNAQPEDENKPQLDHIQADFVTSAVLGVSPHHKVGDVRRLNGVIPRMNITPNPLAQDAAADKSNASVVAAAAAALHQPGLHHAQPYHPPATPTMLHKRLAPSHDFQHQQQPPPVPPHAAYYQQPPGGAASPMLDQHRRTLERSVRGLQQLQQQQQTPPHGYGLDEGLPTPTRIPSLRRQRRSSGSQHNSHTSLNHHNNNNNNNNNLPHHHQHLHHAALAHNGGGCGVVGIPIVPGSPRVQRSPMPARALIKRTRLGSHTDNISSGSLNSIEV</sequence>
<feature type="chain" id="PRO_5027095558" evidence="4">
    <location>
        <begin position="22"/>
        <end position="587"/>
    </location>
</feature>
<dbReference type="GeneID" id="115626673"/>
<dbReference type="PANTHER" id="PTHR13817">
    <property type="entry name" value="TITIN"/>
    <property type="match status" value="1"/>
</dbReference>
<evidence type="ECO:0000256" key="4">
    <source>
        <dbReference type="SAM" id="SignalP"/>
    </source>
</evidence>
<keyword evidence="3" id="KW-0472">Membrane</keyword>
<dbReference type="InterPro" id="IPR013783">
    <property type="entry name" value="Ig-like_fold"/>
</dbReference>
<feature type="domain" description="Fibronectin type-III" evidence="5">
    <location>
        <begin position="165"/>
        <end position="262"/>
    </location>
</feature>
<dbReference type="CTD" id="31229"/>
<evidence type="ECO:0000313" key="6">
    <source>
        <dbReference type="Proteomes" id="UP000504634"/>
    </source>
</evidence>
<evidence type="ECO:0000256" key="3">
    <source>
        <dbReference type="SAM" id="Phobius"/>
    </source>
</evidence>
<dbReference type="Pfam" id="PF00041">
    <property type="entry name" value="fn3"/>
    <property type="match status" value="2"/>
</dbReference>
<dbReference type="FunFam" id="2.60.40.10:FF:001773">
    <property type="entry name" value="Interference hedgehog"/>
    <property type="match status" value="1"/>
</dbReference>
<feature type="transmembrane region" description="Helical" evidence="3">
    <location>
        <begin position="287"/>
        <end position="312"/>
    </location>
</feature>
<organism evidence="6 7">
    <name type="scientific">Drosophila lebanonensis</name>
    <name type="common">Fruit fly</name>
    <name type="synonym">Scaptodrosophila lebanonensis</name>
    <dbReference type="NCBI Taxonomy" id="7225"/>
    <lineage>
        <taxon>Eukaryota</taxon>
        <taxon>Metazoa</taxon>
        <taxon>Ecdysozoa</taxon>
        <taxon>Arthropoda</taxon>
        <taxon>Hexapoda</taxon>
        <taxon>Insecta</taxon>
        <taxon>Pterygota</taxon>
        <taxon>Neoptera</taxon>
        <taxon>Endopterygota</taxon>
        <taxon>Diptera</taxon>
        <taxon>Brachycera</taxon>
        <taxon>Muscomorpha</taxon>
        <taxon>Ephydroidea</taxon>
        <taxon>Drosophilidae</taxon>
        <taxon>Scaptodrosophila</taxon>
    </lineage>
</organism>
<feature type="region of interest" description="Disordered" evidence="2">
    <location>
        <begin position="84"/>
        <end position="115"/>
    </location>
</feature>